<dbReference type="GO" id="GO:0030060">
    <property type="term" value="F:L-malate dehydrogenase (NAD+) activity"/>
    <property type="evidence" value="ECO:0007669"/>
    <property type="project" value="TreeGrafter"/>
</dbReference>
<keyword evidence="5" id="KW-1185">Reference proteome</keyword>
<feature type="domain" description="Lactate/malate dehydrogenase C-terminal" evidence="3">
    <location>
        <begin position="34"/>
        <end position="92"/>
    </location>
</feature>
<dbReference type="AlphaFoldDB" id="A0A4Z0AA78"/>
<accession>A0A4Z0AA78</accession>
<dbReference type="Proteomes" id="UP000298061">
    <property type="component" value="Unassembled WGS sequence"/>
</dbReference>
<proteinExistence type="predicted"/>
<organism evidence="4 5">
    <name type="scientific">Hericium alpestre</name>
    <dbReference type="NCBI Taxonomy" id="135208"/>
    <lineage>
        <taxon>Eukaryota</taxon>
        <taxon>Fungi</taxon>
        <taxon>Dikarya</taxon>
        <taxon>Basidiomycota</taxon>
        <taxon>Agaricomycotina</taxon>
        <taxon>Agaricomycetes</taxon>
        <taxon>Russulales</taxon>
        <taxon>Hericiaceae</taxon>
        <taxon>Hericium</taxon>
    </lineage>
</organism>
<name>A0A4Z0AA78_9AGAM</name>
<dbReference type="PANTHER" id="PTHR11540:SF16">
    <property type="entry name" value="MALATE DEHYDROGENASE, MITOCHONDRIAL"/>
    <property type="match status" value="1"/>
</dbReference>
<dbReference type="Gene3D" id="3.90.110.10">
    <property type="entry name" value="Lactate dehydrogenase/glycoside hydrolase, family 4, C-terminal"/>
    <property type="match status" value="1"/>
</dbReference>
<evidence type="ECO:0000259" key="3">
    <source>
        <dbReference type="Pfam" id="PF02866"/>
    </source>
</evidence>
<keyword evidence="2" id="KW-0520">NAD</keyword>
<dbReference type="Pfam" id="PF02866">
    <property type="entry name" value="Ldh_1_C"/>
    <property type="match status" value="1"/>
</dbReference>
<protein>
    <recommendedName>
        <fullName evidence="3">Lactate/malate dehydrogenase C-terminal domain-containing protein</fullName>
    </recommendedName>
</protein>
<evidence type="ECO:0000313" key="5">
    <source>
        <dbReference type="Proteomes" id="UP000298061"/>
    </source>
</evidence>
<dbReference type="EMBL" id="SFCI01000001">
    <property type="protein sequence ID" value="TFY84006.1"/>
    <property type="molecule type" value="Genomic_DNA"/>
</dbReference>
<dbReference type="OrthoDB" id="4069699at2759"/>
<evidence type="ECO:0000313" key="4">
    <source>
        <dbReference type="EMBL" id="TFY84006.1"/>
    </source>
</evidence>
<dbReference type="SUPFAM" id="SSF56327">
    <property type="entry name" value="LDH C-terminal domain-like"/>
    <property type="match status" value="1"/>
</dbReference>
<dbReference type="PANTHER" id="PTHR11540">
    <property type="entry name" value="MALATE AND LACTATE DEHYDROGENASE"/>
    <property type="match status" value="1"/>
</dbReference>
<evidence type="ECO:0000256" key="2">
    <source>
        <dbReference type="ARBA" id="ARBA00023027"/>
    </source>
</evidence>
<evidence type="ECO:0000256" key="1">
    <source>
        <dbReference type="ARBA" id="ARBA00023002"/>
    </source>
</evidence>
<dbReference type="GO" id="GO:0005737">
    <property type="term" value="C:cytoplasm"/>
    <property type="evidence" value="ECO:0007669"/>
    <property type="project" value="TreeGrafter"/>
</dbReference>
<keyword evidence="1" id="KW-0560">Oxidoreductase</keyword>
<gene>
    <name evidence="4" type="ORF">EWM64_g15</name>
</gene>
<dbReference type="InterPro" id="IPR015955">
    <property type="entry name" value="Lactate_DH/Glyco_Ohase_4_C"/>
</dbReference>
<dbReference type="STRING" id="135208.A0A4Z0AA78"/>
<comment type="caution">
    <text evidence="4">The sequence shown here is derived from an EMBL/GenBank/DDBJ whole genome shotgun (WGS) entry which is preliminary data.</text>
</comment>
<sequence length="129" mass="13986">MKFELWRECHTQASVHDRHEISRWGGISHPLPSSFSSDERDKLVSRIRVGGDEVVKAKDGAVSTTLSMAYVGAELATKVLKAVAGEKGVVNPSLRASITEHEQALIKAAVPELVGNIEKGVNFIKAPKL</sequence>
<dbReference type="InterPro" id="IPR022383">
    <property type="entry name" value="Lactate/malate_DH_C"/>
</dbReference>
<reference evidence="4 5" key="1">
    <citation type="submission" date="2019-02" db="EMBL/GenBank/DDBJ databases">
        <title>Genome sequencing of the rare red list fungi Hericium alpestre (H. flagellum).</title>
        <authorList>
            <person name="Buettner E."/>
            <person name="Kellner H."/>
        </authorList>
    </citation>
    <scope>NUCLEOTIDE SEQUENCE [LARGE SCALE GENOMIC DNA]</scope>
    <source>
        <strain evidence="4 5">DSM 108284</strain>
    </source>
</reference>